<dbReference type="OrthoDB" id="9785394at2"/>
<feature type="compositionally biased region" description="Polar residues" evidence="7">
    <location>
        <begin position="486"/>
        <end position="504"/>
    </location>
</feature>
<dbReference type="InterPro" id="IPR052063">
    <property type="entry name" value="Polysaccharide_Lyase_1"/>
</dbReference>
<keyword evidence="6" id="KW-0325">Glycoprotein</keyword>
<feature type="region of interest" description="Disordered" evidence="7">
    <location>
        <begin position="486"/>
        <end position="507"/>
    </location>
</feature>
<comment type="caution">
    <text evidence="11">The sequence shown here is derived from an EMBL/GenBank/DDBJ whole genome shotgun (WGS) entry which is preliminary data.</text>
</comment>
<dbReference type="InterPro" id="IPR036116">
    <property type="entry name" value="FN3_sf"/>
</dbReference>
<keyword evidence="4 8" id="KW-0732">Signal</keyword>
<dbReference type="InterPro" id="IPR003961">
    <property type="entry name" value="FN3_dom"/>
</dbReference>
<organism evidence="11 12">
    <name type="scientific">Marinobacter nitratireducens</name>
    <dbReference type="NCBI Taxonomy" id="1137280"/>
    <lineage>
        <taxon>Bacteria</taxon>
        <taxon>Pseudomonadati</taxon>
        <taxon>Pseudomonadota</taxon>
        <taxon>Gammaproteobacteria</taxon>
        <taxon>Pseudomonadales</taxon>
        <taxon>Marinobacteraceae</taxon>
        <taxon>Marinobacter</taxon>
    </lineage>
</organism>
<dbReference type="AlphaFoldDB" id="A0A072N3G7"/>
<dbReference type="InterPro" id="IPR037524">
    <property type="entry name" value="PA14/GLEYA"/>
</dbReference>
<sequence length="658" mass="71039">MKTHQLIVPVLLAIVLSGCQAWQIEDIEGLDATAATPAQSEPGKVQILYWDGIEGTLVSDLTASSTYPDTPSEIAELTTLQSLVNRAESYGAMVQGFIAPPTTGEYRFFLSADDGAEFWLSSDQSPDNASAIASVPNWTYTESYNQYSSQTSGLVYLEAGAKYYFKLLFKEAVGDDHFSVAWEGPGFPMKVIDSSALYSWATPIYESDATSADAYSLGYRVGFLDGSEGLSFSQSYPPLDTDQDGLYDNWEVIMGLNPSNSGDATSDPDNDLLTAIEEFRIGTRENNIDTDGDGIPDGAEFAYSLDPLNAADAAMDQDGDGFSNLEEFIAGTNMDDSADSPVTETDSTATELVAGFTGQYFSGTEFDSYVLTRQGETLQFDWSTNPPLPELPKDRFSARWYGLFTPPHDSGERLYRFTLTSDDGVRMKLGTETAINSWVDRGTTSDVVERSFQAGTAVPIQVEYYEKTGAAIASLTIADAQSGTTFPPQDIISSPNLSGNSVTDSDSDSLPDIWELTYGTDVLVNDAAIAFNGEGITALEAYQSNLHPWTLEPTPASTPSGSTDESVTPAPTGTVTLSWTAPSTRTDGTSISLSEIAYYVLSYGLSELSLDQSLQIDSTQTSHTFDQLSPGTWYFTVRVVDTQGLSSEPSAPVNFLVQ</sequence>
<gene>
    <name evidence="11" type="ORF">D777_00873</name>
</gene>
<feature type="chain" id="PRO_5001680282" description="PA14 domain-containing protein" evidence="8">
    <location>
        <begin position="22"/>
        <end position="658"/>
    </location>
</feature>
<evidence type="ECO:0000259" key="10">
    <source>
        <dbReference type="PROSITE" id="PS51820"/>
    </source>
</evidence>
<feature type="domain" description="Fibronectin type-III" evidence="9">
    <location>
        <begin position="558"/>
        <end position="658"/>
    </location>
</feature>
<dbReference type="PROSITE" id="PS51257">
    <property type="entry name" value="PROKAR_LIPOPROTEIN"/>
    <property type="match status" value="1"/>
</dbReference>
<feature type="domain" description="PA14" evidence="10">
    <location>
        <begin position="351"/>
        <end position="496"/>
    </location>
</feature>
<evidence type="ECO:0008006" key="13">
    <source>
        <dbReference type="Google" id="ProtNLM"/>
    </source>
</evidence>
<dbReference type="SUPFAM" id="SSF56988">
    <property type="entry name" value="Anthrax protective antigen"/>
    <property type="match status" value="2"/>
</dbReference>
<dbReference type="PANTHER" id="PTHR42970">
    <property type="entry name" value="PECTATE LYASE C-RELATED"/>
    <property type="match status" value="1"/>
</dbReference>
<feature type="domain" description="PA14" evidence="10">
    <location>
        <begin position="40"/>
        <end position="196"/>
    </location>
</feature>
<evidence type="ECO:0000256" key="5">
    <source>
        <dbReference type="ARBA" id="ARBA00022837"/>
    </source>
</evidence>
<dbReference type="STRING" id="1137280.D777_00873"/>
<comment type="subcellular location">
    <subcellularLocation>
        <location evidence="1">Secreted</location>
    </subcellularLocation>
</comment>
<dbReference type="CDD" id="cd00063">
    <property type="entry name" value="FN3"/>
    <property type="match status" value="1"/>
</dbReference>
<dbReference type="PATRIC" id="fig|1137280.3.peg.689"/>
<dbReference type="Gene3D" id="2.60.120.1560">
    <property type="match status" value="1"/>
</dbReference>
<dbReference type="RefSeq" id="WP_036128762.1">
    <property type="nucleotide sequence ID" value="NZ_ANIE01000003.1"/>
</dbReference>
<evidence type="ECO:0000259" key="9">
    <source>
        <dbReference type="PROSITE" id="PS50853"/>
    </source>
</evidence>
<dbReference type="SMART" id="SM00060">
    <property type="entry name" value="FN3"/>
    <property type="match status" value="1"/>
</dbReference>
<dbReference type="SUPFAM" id="SSF49265">
    <property type="entry name" value="Fibronectin type III"/>
    <property type="match status" value="1"/>
</dbReference>
<feature type="region of interest" description="Disordered" evidence="7">
    <location>
        <begin position="550"/>
        <end position="569"/>
    </location>
</feature>
<evidence type="ECO:0000313" key="12">
    <source>
        <dbReference type="Proteomes" id="UP000035057"/>
    </source>
</evidence>
<dbReference type="PROSITE" id="PS51820">
    <property type="entry name" value="PA14"/>
    <property type="match status" value="2"/>
</dbReference>
<keyword evidence="5" id="KW-0106">Calcium</keyword>
<dbReference type="GO" id="GO:0046872">
    <property type="term" value="F:metal ion binding"/>
    <property type="evidence" value="ECO:0007669"/>
    <property type="project" value="UniProtKB-KW"/>
</dbReference>
<feature type="signal peptide" evidence="8">
    <location>
        <begin position="1"/>
        <end position="21"/>
    </location>
</feature>
<dbReference type="Gene3D" id="3.90.182.10">
    <property type="entry name" value="Toxin - Anthrax Protective Antigen,domain 1"/>
    <property type="match status" value="1"/>
</dbReference>
<dbReference type="PANTHER" id="PTHR42970:SF1">
    <property type="entry name" value="PECTATE LYASE C-RELATED"/>
    <property type="match status" value="1"/>
</dbReference>
<evidence type="ECO:0000256" key="8">
    <source>
        <dbReference type="SAM" id="SignalP"/>
    </source>
</evidence>
<dbReference type="Pfam" id="PF07691">
    <property type="entry name" value="PA14"/>
    <property type="match status" value="2"/>
</dbReference>
<protein>
    <recommendedName>
        <fullName evidence="13">PA14 domain-containing protein</fullName>
    </recommendedName>
</protein>
<name>A0A072N3G7_9GAMM</name>
<evidence type="ECO:0000256" key="6">
    <source>
        <dbReference type="ARBA" id="ARBA00023180"/>
    </source>
</evidence>
<dbReference type="Proteomes" id="UP000035057">
    <property type="component" value="Unassembled WGS sequence"/>
</dbReference>
<reference evidence="11 12" key="1">
    <citation type="submission" date="2012-12" db="EMBL/GenBank/DDBJ databases">
        <title>Genome assembly of Marinobacter sp. AK21.</title>
        <authorList>
            <person name="Khatri I."/>
            <person name="Kumar R."/>
            <person name="Vaidya B."/>
            <person name="Subramanian S."/>
            <person name="Pinnaka A."/>
        </authorList>
    </citation>
    <scope>NUCLEOTIDE SEQUENCE [LARGE SCALE GENOMIC DNA]</scope>
    <source>
        <strain evidence="11 12">AK21</strain>
    </source>
</reference>
<feature type="compositionally biased region" description="Polar residues" evidence="7">
    <location>
        <begin position="555"/>
        <end position="569"/>
    </location>
</feature>
<proteinExistence type="predicted"/>
<dbReference type="PROSITE" id="PS50853">
    <property type="entry name" value="FN3"/>
    <property type="match status" value="1"/>
</dbReference>
<keyword evidence="12" id="KW-1185">Reference proteome</keyword>
<dbReference type="Gene3D" id="2.60.40.10">
    <property type="entry name" value="Immunoglobulins"/>
    <property type="match status" value="1"/>
</dbReference>
<evidence type="ECO:0000256" key="7">
    <source>
        <dbReference type="SAM" id="MobiDB-lite"/>
    </source>
</evidence>
<evidence type="ECO:0000256" key="2">
    <source>
        <dbReference type="ARBA" id="ARBA00022525"/>
    </source>
</evidence>
<dbReference type="SMART" id="SM00758">
    <property type="entry name" value="PA14"/>
    <property type="match status" value="2"/>
</dbReference>
<keyword evidence="3" id="KW-0479">Metal-binding</keyword>
<dbReference type="Pfam" id="PF00041">
    <property type="entry name" value="fn3"/>
    <property type="match status" value="1"/>
</dbReference>
<dbReference type="InterPro" id="IPR059100">
    <property type="entry name" value="TSP3_bac"/>
</dbReference>
<keyword evidence="2" id="KW-0964">Secreted</keyword>
<accession>A0A072N3G7</accession>
<dbReference type="InterPro" id="IPR011658">
    <property type="entry name" value="PA14_dom"/>
</dbReference>
<evidence type="ECO:0000256" key="3">
    <source>
        <dbReference type="ARBA" id="ARBA00022723"/>
    </source>
</evidence>
<dbReference type="Pfam" id="PF18884">
    <property type="entry name" value="TSP3_bac"/>
    <property type="match status" value="2"/>
</dbReference>
<evidence type="ECO:0000256" key="4">
    <source>
        <dbReference type="ARBA" id="ARBA00022729"/>
    </source>
</evidence>
<dbReference type="InterPro" id="IPR013783">
    <property type="entry name" value="Ig-like_fold"/>
</dbReference>
<evidence type="ECO:0000256" key="1">
    <source>
        <dbReference type="ARBA" id="ARBA00004613"/>
    </source>
</evidence>
<evidence type="ECO:0000313" key="11">
    <source>
        <dbReference type="EMBL" id="KEF32239.1"/>
    </source>
</evidence>
<dbReference type="EMBL" id="ANIE01000003">
    <property type="protein sequence ID" value="KEF32239.1"/>
    <property type="molecule type" value="Genomic_DNA"/>
</dbReference>